<dbReference type="OrthoDB" id="9794400at2"/>
<dbReference type="GO" id="GO:0008173">
    <property type="term" value="F:RNA methyltransferase activity"/>
    <property type="evidence" value="ECO:0007669"/>
    <property type="project" value="InterPro"/>
</dbReference>
<dbReference type="InterPro" id="IPR053888">
    <property type="entry name" value="MRM3-like_sub_bind"/>
</dbReference>
<dbReference type="Gene3D" id="3.30.1330.30">
    <property type="match status" value="1"/>
</dbReference>
<organism evidence="5 6">
    <name type="scientific">Peribacillus loiseleuriae</name>
    <dbReference type="NCBI Taxonomy" id="1679170"/>
    <lineage>
        <taxon>Bacteria</taxon>
        <taxon>Bacillati</taxon>
        <taxon>Bacillota</taxon>
        <taxon>Bacilli</taxon>
        <taxon>Bacillales</taxon>
        <taxon>Bacillaceae</taxon>
        <taxon>Peribacillus</taxon>
    </lineage>
</organism>
<dbReference type="Proteomes" id="UP000037146">
    <property type="component" value="Unassembled WGS sequence"/>
</dbReference>
<dbReference type="PATRIC" id="fig|1679170.3.peg.4061"/>
<dbReference type="GO" id="GO:0003723">
    <property type="term" value="F:RNA binding"/>
    <property type="evidence" value="ECO:0007669"/>
    <property type="project" value="InterPro"/>
</dbReference>
<dbReference type="STRING" id="1679170.AC625_17895"/>
<dbReference type="SUPFAM" id="SSF55315">
    <property type="entry name" value="L30e-like"/>
    <property type="match status" value="1"/>
</dbReference>
<dbReference type="GO" id="GO:0005737">
    <property type="term" value="C:cytoplasm"/>
    <property type="evidence" value="ECO:0007669"/>
    <property type="project" value="UniProtKB-ARBA"/>
</dbReference>
<name>A0A0K9GX30_9BACI</name>
<dbReference type="InterPro" id="IPR051259">
    <property type="entry name" value="rRNA_Methyltransferase"/>
</dbReference>
<accession>A0A0K9GX30</accession>
<dbReference type="EMBL" id="LFZW01000001">
    <property type="protein sequence ID" value="KMY51180.1"/>
    <property type="molecule type" value="Genomic_DNA"/>
</dbReference>
<dbReference type="GO" id="GO:0006396">
    <property type="term" value="P:RNA processing"/>
    <property type="evidence" value="ECO:0007669"/>
    <property type="project" value="InterPro"/>
</dbReference>
<feature type="domain" description="RNA 2-O ribose methyltransferase substrate binding" evidence="4">
    <location>
        <begin position="31"/>
        <end position="100"/>
    </location>
</feature>
<dbReference type="GO" id="GO:0032259">
    <property type="term" value="P:methylation"/>
    <property type="evidence" value="ECO:0007669"/>
    <property type="project" value="UniProtKB-KW"/>
</dbReference>
<proteinExistence type="inferred from homology"/>
<dbReference type="Pfam" id="PF00588">
    <property type="entry name" value="SpoU_methylase"/>
    <property type="match status" value="1"/>
</dbReference>
<dbReference type="PANTHER" id="PTHR43191">
    <property type="entry name" value="RRNA METHYLTRANSFERASE 3"/>
    <property type="match status" value="1"/>
</dbReference>
<dbReference type="InterPro" id="IPR013123">
    <property type="entry name" value="SpoU_subst-bd"/>
</dbReference>
<keyword evidence="3 5" id="KW-0808">Transferase</keyword>
<dbReference type="CDD" id="cd18095">
    <property type="entry name" value="SpoU-like_rRNA-MTase"/>
    <property type="match status" value="1"/>
</dbReference>
<dbReference type="InterPro" id="IPR001537">
    <property type="entry name" value="SpoU_MeTrfase"/>
</dbReference>
<gene>
    <name evidence="5" type="ORF">AC625_17895</name>
</gene>
<evidence type="ECO:0000259" key="4">
    <source>
        <dbReference type="SMART" id="SM00967"/>
    </source>
</evidence>
<dbReference type="SUPFAM" id="SSF75217">
    <property type="entry name" value="alpha/beta knot"/>
    <property type="match status" value="1"/>
</dbReference>
<dbReference type="RefSeq" id="WP_049682528.1">
    <property type="nucleotide sequence ID" value="NZ_LFZW01000001.1"/>
</dbReference>
<dbReference type="InterPro" id="IPR029064">
    <property type="entry name" value="Ribosomal_eL30-like_sf"/>
</dbReference>
<dbReference type="InterPro" id="IPR029028">
    <property type="entry name" value="Alpha/beta_knot_MTases"/>
</dbReference>
<reference evidence="6" key="1">
    <citation type="submission" date="2015-07" db="EMBL/GenBank/DDBJ databases">
        <title>Genome sequencing project for genomic taxonomy and phylogenomics of Bacillus-like bacteria.</title>
        <authorList>
            <person name="Liu B."/>
            <person name="Wang J."/>
            <person name="Zhu Y."/>
            <person name="Liu G."/>
            <person name="Chen Q."/>
            <person name="Chen Z."/>
            <person name="Lan J."/>
            <person name="Che J."/>
            <person name="Ge C."/>
            <person name="Shi H."/>
            <person name="Pan Z."/>
            <person name="Liu X."/>
        </authorList>
    </citation>
    <scope>NUCLEOTIDE SEQUENCE [LARGE SCALE GENOMIC DNA]</scope>
    <source>
        <strain evidence="6">FJAT-27997</strain>
    </source>
</reference>
<keyword evidence="2 5" id="KW-0489">Methyltransferase</keyword>
<comment type="similarity">
    <text evidence="1">Belongs to the class IV-like SAM-binding methyltransferase superfamily. RNA methyltransferase TrmH family.</text>
</comment>
<dbReference type="Gene3D" id="3.40.1280.10">
    <property type="match status" value="1"/>
</dbReference>
<dbReference type="Pfam" id="PF22435">
    <property type="entry name" value="MRM3-like_sub_bind"/>
    <property type="match status" value="1"/>
</dbReference>
<evidence type="ECO:0000256" key="2">
    <source>
        <dbReference type="ARBA" id="ARBA00022603"/>
    </source>
</evidence>
<dbReference type="InterPro" id="IPR029026">
    <property type="entry name" value="tRNA_m1G_MTases_N"/>
</dbReference>
<protein>
    <submittedName>
        <fullName evidence="5">RNA methyltransferase</fullName>
    </submittedName>
</protein>
<sequence length="251" mass="27543">MKYIESVKNQKVKQWKKLLTKKERELTGTYLIEGFHLVEEALKEGDIVREVIVSIEAVIPAKFKLEGTEVTYVTNEVMNAISDTETPQGIAAICDQKKIRFEDLSSKKVLLIDAVQDPGNIGTMIRTADAAGMDAVILGEGCADAYNPKVIRSTQGSIFHMPVLKGNLTEIIGALKVQNIPVYGTALEKAVSYDQVEKSETFALLVGNEGQGVDKKLLAQTTQNLYIPIFGKSESLNVGIAAGILMYHLRK</sequence>
<dbReference type="AlphaFoldDB" id="A0A0K9GX30"/>
<evidence type="ECO:0000313" key="6">
    <source>
        <dbReference type="Proteomes" id="UP000037146"/>
    </source>
</evidence>
<evidence type="ECO:0000256" key="1">
    <source>
        <dbReference type="ARBA" id="ARBA00007228"/>
    </source>
</evidence>
<comment type="caution">
    <text evidence="5">The sequence shown here is derived from an EMBL/GenBank/DDBJ whole genome shotgun (WGS) entry which is preliminary data.</text>
</comment>
<dbReference type="SMART" id="SM00967">
    <property type="entry name" value="SpoU_sub_bind"/>
    <property type="match status" value="1"/>
</dbReference>
<keyword evidence="6" id="KW-1185">Reference proteome</keyword>
<evidence type="ECO:0000313" key="5">
    <source>
        <dbReference type="EMBL" id="KMY51180.1"/>
    </source>
</evidence>
<evidence type="ECO:0000256" key="3">
    <source>
        <dbReference type="ARBA" id="ARBA00022679"/>
    </source>
</evidence>
<dbReference type="PANTHER" id="PTHR43191:SF2">
    <property type="entry name" value="RRNA METHYLTRANSFERASE 3, MITOCHONDRIAL"/>
    <property type="match status" value="1"/>
</dbReference>